<dbReference type="AlphaFoldDB" id="K1UTN8"/>
<dbReference type="HAMAP" id="MF_00074">
    <property type="entry name" value="16SrRNA_methyltr_G"/>
    <property type="match status" value="1"/>
</dbReference>
<dbReference type="EMBL" id="AJWY01000032">
    <property type="protein sequence ID" value="EKC81720.1"/>
    <property type="molecule type" value="Genomic_DNA"/>
</dbReference>
<accession>K1UTN8</accession>
<dbReference type="PIRSF" id="PIRSF003078">
    <property type="entry name" value="GidB"/>
    <property type="match status" value="1"/>
</dbReference>
<gene>
    <name evidence="4" type="ORF">LEA_00043</name>
</gene>
<sequence>MDELLRAGFAALGLPLDAAALARFQTYYTLLDERSKVMNLTAIHGETDVAQLHFLDSAALLTVEPLAGKSVIDVGTGAGFPGLPLKIAQPDISLTLLDSLDKRVRFLGDVCAATGLTDVTCLHTRAEEAPELRGQFDAAVSRAVARLYLLCELCLPFVRTGGVFLAMKGPDCAAELDEARSAIRKLGGTYERTTRYTIPGTDVTHSVVV</sequence>
<keyword evidence="3" id="KW-0808">Transferase</keyword>
<keyword evidence="1" id="KW-0963">Cytoplasm</keyword>
<dbReference type="Gene3D" id="3.40.50.150">
    <property type="entry name" value="Vaccinia Virus protein VP39"/>
    <property type="match status" value="1"/>
</dbReference>
<organism evidence="4">
    <name type="scientific">human gut metagenome</name>
    <dbReference type="NCBI Taxonomy" id="408170"/>
    <lineage>
        <taxon>unclassified sequences</taxon>
        <taxon>metagenomes</taxon>
        <taxon>organismal metagenomes</taxon>
    </lineage>
</organism>
<dbReference type="GO" id="GO:0070043">
    <property type="term" value="F:rRNA (guanine-N7-)-methyltransferase activity"/>
    <property type="evidence" value="ECO:0007669"/>
    <property type="project" value="TreeGrafter"/>
</dbReference>
<dbReference type="PANTHER" id="PTHR31760:SF0">
    <property type="entry name" value="S-ADENOSYL-L-METHIONINE-DEPENDENT METHYLTRANSFERASES SUPERFAMILY PROTEIN"/>
    <property type="match status" value="1"/>
</dbReference>
<dbReference type="GO" id="GO:0005829">
    <property type="term" value="C:cytosol"/>
    <property type="evidence" value="ECO:0007669"/>
    <property type="project" value="TreeGrafter"/>
</dbReference>
<evidence type="ECO:0000256" key="1">
    <source>
        <dbReference type="ARBA" id="ARBA00022490"/>
    </source>
</evidence>
<feature type="non-terminal residue" evidence="4">
    <location>
        <position position="209"/>
    </location>
</feature>
<dbReference type="InterPro" id="IPR003682">
    <property type="entry name" value="rRNA_ssu_MeTfrase_G"/>
</dbReference>
<comment type="caution">
    <text evidence="4">The sequence shown here is derived from an EMBL/GenBank/DDBJ whole genome shotgun (WGS) entry which is preliminary data.</text>
</comment>
<protein>
    <submittedName>
        <fullName evidence="4">Glucose-inhibited division protein B</fullName>
    </submittedName>
</protein>
<dbReference type="InterPro" id="IPR029063">
    <property type="entry name" value="SAM-dependent_MTases_sf"/>
</dbReference>
<proteinExistence type="inferred from homology"/>
<evidence type="ECO:0000256" key="2">
    <source>
        <dbReference type="ARBA" id="ARBA00022552"/>
    </source>
</evidence>
<evidence type="ECO:0000256" key="3">
    <source>
        <dbReference type="ARBA" id="ARBA00022679"/>
    </source>
</evidence>
<dbReference type="PANTHER" id="PTHR31760">
    <property type="entry name" value="S-ADENOSYL-L-METHIONINE-DEPENDENT METHYLTRANSFERASES SUPERFAMILY PROTEIN"/>
    <property type="match status" value="1"/>
</dbReference>
<evidence type="ECO:0000313" key="4">
    <source>
        <dbReference type="EMBL" id="EKC81720.1"/>
    </source>
</evidence>
<dbReference type="SUPFAM" id="SSF53335">
    <property type="entry name" value="S-adenosyl-L-methionine-dependent methyltransferases"/>
    <property type="match status" value="1"/>
</dbReference>
<dbReference type="Pfam" id="PF02527">
    <property type="entry name" value="GidB"/>
    <property type="match status" value="1"/>
</dbReference>
<dbReference type="NCBIfam" id="TIGR00138">
    <property type="entry name" value="rsmG_gidB"/>
    <property type="match status" value="1"/>
</dbReference>
<name>K1UTN8_9ZZZZ</name>
<reference evidence="4" key="1">
    <citation type="journal article" date="2013" name="Environ. Microbiol.">
        <title>Microbiota from the distal guts of lean and obese adolescents exhibit partial functional redundancy besides clear differences in community structure.</title>
        <authorList>
            <person name="Ferrer M."/>
            <person name="Ruiz A."/>
            <person name="Lanza F."/>
            <person name="Haange S.B."/>
            <person name="Oberbach A."/>
            <person name="Till H."/>
            <person name="Bargiela R."/>
            <person name="Campoy C."/>
            <person name="Segura M.T."/>
            <person name="Richter M."/>
            <person name="von Bergen M."/>
            <person name="Seifert J."/>
            <person name="Suarez A."/>
        </authorList>
    </citation>
    <scope>NUCLEOTIDE SEQUENCE</scope>
</reference>
<keyword evidence="2" id="KW-0698">rRNA processing</keyword>